<feature type="transmembrane region" description="Helical" evidence="1">
    <location>
        <begin position="346"/>
        <end position="370"/>
    </location>
</feature>
<evidence type="ECO:0000256" key="1">
    <source>
        <dbReference type="SAM" id="Phobius"/>
    </source>
</evidence>
<feature type="transmembrane region" description="Helical" evidence="1">
    <location>
        <begin position="505"/>
        <end position="526"/>
    </location>
</feature>
<accession>A0A917M7M0</accession>
<name>A0A917M7M0_9BACI</name>
<dbReference type="RefSeq" id="WP_188455916.1">
    <property type="nucleotide sequence ID" value="NZ_BMFR01000012.1"/>
</dbReference>
<reference evidence="2" key="1">
    <citation type="journal article" date="2014" name="Int. J. Syst. Evol. Microbiol.">
        <title>Complete genome sequence of Corynebacterium casei LMG S-19264T (=DSM 44701T), isolated from a smear-ripened cheese.</title>
        <authorList>
            <consortium name="US DOE Joint Genome Institute (JGI-PGF)"/>
            <person name="Walter F."/>
            <person name="Albersmeier A."/>
            <person name="Kalinowski J."/>
            <person name="Ruckert C."/>
        </authorList>
    </citation>
    <scope>NUCLEOTIDE SEQUENCE</scope>
    <source>
        <strain evidence="2">CGMCC 1.12754</strain>
    </source>
</reference>
<gene>
    <name evidence="2" type="ORF">GCM10011398_27060</name>
</gene>
<feature type="transmembrane region" description="Helical" evidence="1">
    <location>
        <begin position="240"/>
        <end position="260"/>
    </location>
</feature>
<feature type="transmembrane region" description="Helical" evidence="1">
    <location>
        <begin position="463"/>
        <end position="482"/>
    </location>
</feature>
<feature type="transmembrane region" description="Helical" evidence="1">
    <location>
        <begin position="300"/>
        <end position="318"/>
    </location>
</feature>
<reference evidence="2" key="2">
    <citation type="submission" date="2020-09" db="EMBL/GenBank/DDBJ databases">
        <authorList>
            <person name="Sun Q."/>
            <person name="Zhou Y."/>
        </authorList>
    </citation>
    <scope>NUCLEOTIDE SEQUENCE</scope>
    <source>
        <strain evidence="2">CGMCC 1.12754</strain>
    </source>
</reference>
<feature type="transmembrane region" description="Helical" evidence="1">
    <location>
        <begin position="24"/>
        <end position="42"/>
    </location>
</feature>
<keyword evidence="1" id="KW-0472">Membrane</keyword>
<keyword evidence="1" id="KW-0812">Transmembrane</keyword>
<protein>
    <submittedName>
        <fullName evidence="2">ABC transporter permease</fullName>
    </submittedName>
</protein>
<organism evidence="2 3">
    <name type="scientific">Virgibacillus oceani</name>
    <dbReference type="NCBI Taxonomy" id="1479511"/>
    <lineage>
        <taxon>Bacteria</taxon>
        <taxon>Bacillati</taxon>
        <taxon>Bacillota</taxon>
        <taxon>Bacilli</taxon>
        <taxon>Bacillales</taxon>
        <taxon>Bacillaceae</taxon>
        <taxon>Virgibacillus</taxon>
    </lineage>
</organism>
<dbReference type="EMBL" id="BMFR01000012">
    <property type="protein sequence ID" value="GGG80246.1"/>
    <property type="molecule type" value="Genomic_DNA"/>
</dbReference>
<comment type="caution">
    <text evidence="2">The sequence shown here is derived from an EMBL/GenBank/DDBJ whole genome shotgun (WGS) entry which is preliminary data.</text>
</comment>
<dbReference type="Proteomes" id="UP000622860">
    <property type="component" value="Unassembled WGS sequence"/>
</dbReference>
<feature type="transmembrane region" description="Helical" evidence="1">
    <location>
        <begin position="391"/>
        <end position="417"/>
    </location>
</feature>
<dbReference type="AlphaFoldDB" id="A0A917M7M0"/>
<evidence type="ECO:0000313" key="2">
    <source>
        <dbReference type="EMBL" id="GGG80246.1"/>
    </source>
</evidence>
<keyword evidence="1" id="KW-1133">Transmembrane helix</keyword>
<proteinExistence type="predicted"/>
<keyword evidence="3" id="KW-1185">Reference proteome</keyword>
<feature type="transmembrane region" description="Helical" evidence="1">
    <location>
        <begin position="83"/>
        <end position="102"/>
    </location>
</feature>
<feature type="transmembrane region" description="Helical" evidence="1">
    <location>
        <begin position="437"/>
        <end position="456"/>
    </location>
</feature>
<evidence type="ECO:0000313" key="3">
    <source>
        <dbReference type="Proteomes" id="UP000622860"/>
    </source>
</evidence>
<feature type="transmembrane region" description="Helical" evidence="1">
    <location>
        <begin position="165"/>
        <end position="188"/>
    </location>
</feature>
<feature type="transmembrane region" description="Helical" evidence="1">
    <location>
        <begin position="123"/>
        <end position="145"/>
    </location>
</feature>
<sequence>MAGSIYKNTGSLSKMIIRRDRIRIPLWLVGIAFFTLIIPIAFDGMYSSQQERDTMAETMQNPAMTAMVGPGDLNNYTTGAMTTHQMLLFTAIVVGLMSILLVNRHTRADEEDGRIEMIRSLPVGRLSNVNAAILVLAATNVVLAFTTGFGLYALGIESMGLEGSLLYGAVLGVTGIFFTGVTAVFAQLSESSRGVVGYSIAVLLIAYLVRAVGDVSNEALSWLSPLGWVTQTEAYSANNWWPVLLMIGVSIILFILAGYLNAIRDLEAGFFPSRPGRKNATAFLQSPIGLAVRLQRTGTIAWAIGMLVMGLSYGSVLGDLETFFEGNEMLEQMLVAKEGYTLTEQFIPMLMIIMGILSTVPPVMAMVKLNSEEKKNRIEHLLSRAVSRTRLIGSYFIAAAVNGFIMISLAAIGLWSAGTAVMEDSFSFDTIYGAALVYYPAILVMIGAAVLLIGILPKLTSLIWLYVFYSFIVLYLGGLFQFPEWAGKLSPFGYIPQLPVEDMKWMPIIALTIMALVLVVFGFIGYKKRDIEG</sequence>
<feature type="transmembrane region" description="Helical" evidence="1">
    <location>
        <begin position="195"/>
        <end position="213"/>
    </location>
</feature>